<dbReference type="GeneID" id="81424171"/>
<evidence type="ECO:0000313" key="3">
    <source>
        <dbReference type="EMBL" id="KAJ5176993.1"/>
    </source>
</evidence>
<dbReference type="GO" id="GO:0000172">
    <property type="term" value="C:ribonuclease MRP complex"/>
    <property type="evidence" value="ECO:0007669"/>
    <property type="project" value="InterPro"/>
</dbReference>
<comment type="caution">
    <text evidence="3">The sequence shown here is derived from an EMBL/GenBank/DDBJ whole genome shotgun (WGS) entry which is preliminary data.</text>
</comment>
<feature type="domain" description="Ribonucleases P/MRP subunit Pop8-like" evidence="2">
    <location>
        <begin position="39"/>
        <end position="126"/>
    </location>
</feature>
<name>A0A9W9IG05_9EURO</name>
<protein>
    <recommendedName>
        <fullName evidence="2">Ribonucleases P/MRP subunit Pop8-like domain-containing protein</fullName>
    </recommendedName>
</protein>
<dbReference type="InterPro" id="IPR020347">
    <property type="entry name" value="Pop8"/>
</dbReference>
<dbReference type="GO" id="GO:0034965">
    <property type="term" value="P:intronic box C/D snoRNA processing"/>
    <property type="evidence" value="ECO:0007669"/>
    <property type="project" value="TreeGrafter"/>
</dbReference>
<feature type="compositionally biased region" description="Basic and acidic residues" evidence="1">
    <location>
        <begin position="1"/>
        <end position="10"/>
    </location>
</feature>
<dbReference type="PANTHER" id="PTHR28173:SF1">
    <property type="entry name" value="RIBONUCLEASES P_MRP PROTEIN SUBUNIT POP8"/>
    <property type="match status" value="1"/>
</dbReference>
<dbReference type="Pfam" id="PF20976">
    <property type="entry name" value="Pop8"/>
    <property type="match status" value="1"/>
</dbReference>
<accession>A0A9W9IG05</accession>
<dbReference type="InterPro" id="IPR049128">
    <property type="entry name" value="Pop8-like_dom"/>
</dbReference>
<reference evidence="3" key="2">
    <citation type="journal article" date="2023" name="IMA Fungus">
        <title>Comparative genomic study of the Penicillium genus elucidates a diverse pangenome and 15 lateral gene transfer events.</title>
        <authorList>
            <person name="Petersen C."/>
            <person name="Sorensen T."/>
            <person name="Nielsen M.R."/>
            <person name="Sondergaard T.E."/>
            <person name="Sorensen J.L."/>
            <person name="Fitzpatrick D.A."/>
            <person name="Frisvad J.C."/>
            <person name="Nielsen K.L."/>
        </authorList>
    </citation>
    <scope>NUCLEOTIDE SEQUENCE</scope>
    <source>
        <strain evidence="3">IBT 26290</strain>
    </source>
</reference>
<organism evidence="3 4">
    <name type="scientific">Penicillium canariense</name>
    <dbReference type="NCBI Taxonomy" id="189055"/>
    <lineage>
        <taxon>Eukaryota</taxon>
        <taxon>Fungi</taxon>
        <taxon>Dikarya</taxon>
        <taxon>Ascomycota</taxon>
        <taxon>Pezizomycotina</taxon>
        <taxon>Eurotiomycetes</taxon>
        <taxon>Eurotiomycetidae</taxon>
        <taxon>Eurotiales</taxon>
        <taxon>Aspergillaceae</taxon>
        <taxon>Penicillium</taxon>
    </lineage>
</organism>
<dbReference type="GO" id="GO:0000171">
    <property type="term" value="F:ribonuclease MRP activity"/>
    <property type="evidence" value="ECO:0007669"/>
    <property type="project" value="TreeGrafter"/>
</dbReference>
<dbReference type="GO" id="GO:0004526">
    <property type="term" value="F:ribonuclease P activity"/>
    <property type="evidence" value="ECO:0007669"/>
    <property type="project" value="TreeGrafter"/>
</dbReference>
<evidence type="ECO:0000313" key="4">
    <source>
        <dbReference type="Proteomes" id="UP001149163"/>
    </source>
</evidence>
<dbReference type="AlphaFoldDB" id="A0A9W9IG05"/>
<evidence type="ECO:0000259" key="2">
    <source>
        <dbReference type="Pfam" id="PF20976"/>
    </source>
</evidence>
<dbReference type="PANTHER" id="PTHR28173">
    <property type="entry name" value="RIBONUCLEASES P/MRP PROTEIN SUBUNIT POP8"/>
    <property type="match status" value="1"/>
</dbReference>
<dbReference type="GO" id="GO:0008033">
    <property type="term" value="P:tRNA processing"/>
    <property type="evidence" value="ECO:0007669"/>
    <property type="project" value="InterPro"/>
</dbReference>
<dbReference type="GO" id="GO:0005655">
    <property type="term" value="C:nucleolar ribonuclease P complex"/>
    <property type="evidence" value="ECO:0007669"/>
    <property type="project" value="InterPro"/>
</dbReference>
<dbReference type="OrthoDB" id="5530243at2759"/>
<dbReference type="RefSeq" id="XP_056548601.1">
    <property type="nucleotide sequence ID" value="XM_056684995.1"/>
</dbReference>
<evidence type="ECO:0000256" key="1">
    <source>
        <dbReference type="SAM" id="MobiDB-lite"/>
    </source>
</evidence>
<dbReference type="EMBL" id="JAPQKN010000001">
    <property type="protein sequence ID" value="KAJ5176993.1"/>
    <property type="molecule type" value="Genomic_DNA"/>
</dbReference>
<keyword evidence="4" id="KW-1185">Reference proteome</keyword>
<dbReference type="Proteomes" id="UP001149163">
    <property type="component" value="Unassembled WGS sequence"/>
</dbReference>
<reference evidence="3" key="1">
    <citation type="submission" date="2022-11" db="EMBL/GenBank/DDBJ databases">
        <authorList>
            <person name="Petersen C."/>
        </authorList>
    </citation>
    <scope>NUCLEOTIDE SEQUENCE</scope>
    <source>
        <strain evidence="3">IBT 26290</strain>
    </source>
</reference>
<sequence length="161" mass="16626">MADVQHKDPVEDAASSTAPKRKAPDSPSSTINFTSRNPPWTYLKLQLVSQPDATPSQPLDALSARTYLSSALSQFLGLTGTAIPIDILKVETGSLSTTKGASKHDGVWVRVPRDDGAAVVAALSSWIGGSGSGASAAWRVCAKGNYLGALVSGSGSDLFVP</sequence>
<proteinExistence type="predicted"/>
<dbReference type="GO" id="GO:0000294">
    <property type="term" value="P:nuclear-transcribed mRNA catabolic process, RNase MRP-dependent"/>
    <property type="evidence" value="ECO:0007669"/>
    <property type="project" value="TreeGrafter"/>
</dbReference>
<gene>
    <name evidence="3" type="ORF">N7482_002870</name>
</gene>
<feature type="compositionally biased region" description="Polar residues" evidence="1">
    <location>
        <begin position="26"/>
        <end position="37"/>
    </location>
</feature>
<feature type="region of interest" description="Disordered" evidence="1">
    <location>
        <begin position="1"/>
        <end position="37"/>
    </location>
</feature>